<sequence>MDGRQLSREDSLFTRYQNYQRDWMEQKRGSLMLVATVIATMTFQIAINPPGGVWQSDTHTQQGCAPDEVCKAGTSVLAFGDSNQKLNYELFMLLCTISFSASQAIILVLIFGFSLSNRLVMWMLIIAMCISVYGTAGAYVISIMMVMDPLDKTAYHITLYYSLYWAGLVVLLCLLLLGRFLFWLLKKFLVAARGKS</sequence>
<keyword evidence="3" id="KW-0677">Repeat</keyword>
<evidence type="ECO:0000256" key="7">
    <source>
        <dbReference type="SAM" id="Phobius"/>
    </source>
</evidence>
<organism evidence="9 10">
    <name type="scientific">Clitoria ternatea</name>
    <name type="common">Butterfly pea</name>
    <dbReference type="NCBI Taxonomy" id="43366"/>
    <lineage>
        <taxon>Eukaryota</taxon>
        <taxon>Viridiplantae</taxon>
        <taxon>Streptophyta</taxon>
        <taxon>Embryophyta</taxon>
        <taxon>Tracheophyta</taxon>
        <taxon>Spermatophyta</taxon>
        <taxon>Magnoliopsida</taxon>
        <taxon>eudicotyledons</taxon>
        <taxon>Gunneridae</taxon>
        <taxon>Pentapetalae</taxon>
        <taxon>rosids</taxon>
        <taxon>fabids</taxon>
        <taxon>Fabales</taxon>
        <taxon>Fabaceae</taxon>
        <taxon>Papilionoideae</taxon>
        <taxon>50 kb inversion clade</taxon>
        <taxon>NPAAA clade</taxon>
        <taxon>indigoferoid/millettioid clade</taxon>
        <taxon>Phaseoleae</taxon>
        <taxon>Clitoria</taxon>
    </lineage>
</organism>
<evidence type="ECO:0000256" key="2">
    <source>
        <dbReference type="ARBA" id="ARBA00022692"/>
    </source>
</evidence>
<dbReference type="EMBL" id="JAYKXN010000004">
    <property type="protein sequence ID" value="KAK7294399.1"/>
    <property type="molecule type" value="Genomic_DNA"/>
</dbReference>
<dbReference type="InterPro" id="IPR026961">
    <property type="entry name" value="PGG_dom"/>
</dbReference>
<comment type="caution">
    <text evidence="9">The sequence shown here is derived from an EMBL/GenBank/DDBJ whole genome shotgun (WGS) entry which is preliminary data.</text>
</comment>
<dbReference type="AlphaFoldDB" id="A0AAN9JBU1"/>
<keyword evidence="2 7" id="KW-0812">Transmembrane</keyword>
<protein>
    <recommendedName>
        <fullName evidence="8">PGG domain-containing protein</fullName>
    </recommendedName>
</protein>
<evidence type="ECO:0000313" key="10">
    <source>
        <dbReference type="Proteomes" id="UP001359559"/>
    </source>
</evidence>
<reference evidence="9 10" key="1">
    <citation type="submission" date="2024-01" db="EMBL/GenBank/DDBJ databases">
        <title>The genomes of 5 underutilized Papilionoideae crops provide insights into root nodulation and disease resistance.</title>
        <authorList>
            <person name="Yuan L."/>
        </authorList>
    </citation>
    <scope>NUCLEOTIDE SEQUENCE [LARGE SCALE GENOMIC DNA]</scope>
    <source>
        <strain evidence="9">LY-2023</strain>
        <tissue evidence="9">Leaf</tissue>
    </source>
</reference>
<keyword evidence="5" id="KW-0040">ANK repeat</keyword>
<feature type="transmembrane region" description="Helical" evidence="7">
    <location>
        <begin position="119"/>
        <end position="143"/>
    </location>
</feature>
<gene>
    <name evidence="9" type="ORF">RJT34_17288</name>
</gene>
<evidence type="ECO:0000313" key="9">
    <source>
        <dbReference type="EMBL" id="KAK7294399.1"/>
    </source>
</evidence>
<keyword evidence="6 7" id="KW-0472">Membrane</keyword>
<feature type="domain" description="PGG" evidence="8">
    <location>
        <begin position="22"/>
        <end position="146"/>
    </location>
</feature>
<feature type="transmembrane region" description="Helical" evidence="7">
    <location>
        <begin position="29"/>
        <end position="47"/>
    </location>
</feature>
<dbReference type="PANTHER" id="PTHR24186">
    <property type="entry name" value="PROTEIN PHOSPHATASE 1 REGULATORY SUBUNIT"/>
    <property type="match status" value="1"/>
</dbReference>
<keyword evidence="10" id="KW-1185">Reference proteome</keyword>
<dbReference type="GO" id="GO:0005886">
    <property type="term" value="C:plasma membrane"/>
    <property type="evidence" value="ECO:0007669"/>
    <property type="project" value="TreeGrafter"/>
</dbReference>
<name>A0AAN9JBU1_CLITE</name>
<evidence type="ECO:0000259" key="8">
    <source>
        <dbReference type="Pfam" id="PF13962"/>
    </source>
</evidence>
<proteinExistence type="predicted"/>
<evidence type="ECO:0000256" key="6">
    <source>
        <dbReference type="ARBA" id="ARBA00023136"/>
    </source>
</evidence>
<dbReference type="PANTHER" id="PTHR24186:SF37">
    <property type="entry name" value="PGG DOMAIN-CONTAINING PROTEIN"/>
    <property type="match status" value="1"/>
</dbReference>
<dbReference type="Proteomes" id="UP001359559">
    <property type="component" value="Unassembled WGS sequence"/>
</dbReference>
<evidence type="ECO:0000256" key="4">
    <source>
        <dbReference type="ARBA" id="ARBA00022989"/>
    </source>
</evidence>
<feature type="transmembrane region" description="Helical" evidence="7">
    <location>
        <begin position="90"/>
        <end position="112"/>
    </location>
</feature>
<evidence type="ECO:0000256" key="3">
    <source>
        <dbReference type="ARBA" id="ARBA00022737"/>
    </source>
</evidence>
<keyword evidence="4 7" id="KW-1133">Transmembrane helix</keyword>
<accession>A0AAN9JBU1</accession>
<evidence type="ECO:0000256" key="1">
    <source>
        <dbReference type="ARBA" id="ARBA00004141"/>
    </source>
</evidence>
<dbReference type="Pfam" id="PF13962">
    <property type="entry name" value="PGG"/>
    <property type="match status" value="1"/>
</dbReference>
<evidence type="ECO:0000256" key="5">
    <source>
        <dbReference type="ARBA" id="ARBA00023043"/>
    </source>
</evidence>
<feature type="transmembrane region" description="Helical" evidence="7">
    <location>
        <begin position="163"/>
        <end position="185"/>
    </location>
</feature>
<comment type="subcellular location">
    <subcellularLocation>
        <location evidence="1">Membrane</location>
        <topology evidence="1">Multi-pass membrane protein</topology>
    </subcellularLocation>
</comment>